<keyword evidence="1" id="KW-0560">Oxidoreductase</keyword>
<dbReference type="Pfam" id="PF00248">
    <property type="entry name" value="Aldo_ket_red"/>
    <property type="match status" value="1"/>
</dbReference>
<dbReference type="SUPFAM" id="SSF51430">
    <property type="entry name" value="NAD(P)-linked oxidoreductase"/>
    <property type="match status" value="1"/>
</dbReference>
<evidence type="ECO:0000313" key="3">
    <source>
        <dbReference type="EMBL" id="BBX49594.1"/>
    </source>
</evidence>
<dbReference type="KEGG" id="mpof:MPOR_06200"/>
<dbReference type="Proteomes" id="UP000466785">
    <property type="component" value="Chromosome"/>
</dbReference>
<keyword evidence="4" id="KW-1185">Reference proteome</keyword>
<dbReference type="InterPro" id="IPR036812">
    <property type="entry name" value="NAD(P)_OxRdtase_dom_sf"/>
</dbReference>
<evidence type="ECO:0000313" key="4">
    <source>
        <dbReference type="Proteomes" id="UP000466785"/>
    </source>
</evidence>
<dbReference type="GO" id="GO:0005737">
    <property type="term" value="C:cytoplasm"/>
    <property type="evidence" value="ECO:0007669"/>
    <property type="project" value="TreeGrafter"/>
</dbReference>
<dbReference type="GO" id="GO:0016491">
    <property type="term" value="F:oxidoreductase activity"/>
    <property type="evidence" value="ECO:0007669"/>
    <property type="project" value="UniProtKB-KW"/>
</dbReference>
<evidence type="ECO:0000259" key="2">
    <source>
        <dbReference type="Pfam" id="PF00248"/>
    </source>
</evidence>
<dbReference type="InterPro" id="IPR020471">
    <property type="entry name" value="AKR"/>
</dbReference>
<gene>
    <name evidence="3" type="ORF">MPOR_06200</name>
</gene>
<dbReference type="InterPro" id="IPR050791">
    <property type="entry name" value="Aldo-Keto_reductase"/>
</dbReference>
<sequence>MAGTIVDRGAGHFVEWTRIGTLTLGSSGPIRRCGFGTAWLTGPGTFGPPPDPDAAISVLRRAADAGVQLFDTADCYGPAVIEELVAEALHPYSDDIVVSTKGGRFALGDNRWRADGRPEHLKVACEASLRRLRADSIALYQLNAVDPDVPLPESLGALVELRDAGKIREIGVCNVDEDELEVARTCAPIVSVQDRFDVLTREREAVLDACARNGIVFLPWFPPSTAENAPAGSALQRISTRRDVPASQVALAWLLARSPWVLPLPGSAEQKRYELDLAALDLELTDDEVAELTVG</sequence>
<dbReference type="AlphaFoldDB" id="A0A6N4V464"/>
<accession>A0A6N4V464</accession>
<organism evidence="3 4">
    <name type="scientific">Mycolicibacterium poriferae</name>
    <dbReference type="NCBI Taxonomy" id="39694"/>
    <lineage>
        <taxon>Bacteria</taxon>
        <taxon>Bacillati</taxon>
        <taxon>Actinomycetota</taxon>
        <taxon>Actinomycetes</taxon>
        <taxon>Mycobacteriales</taxon>
        <taxon>Mycobacteriaceae</taxon>
        <taxon>Mycolicibacterium</taxon>
    </lineage>
</organism>
<protein>
    <submittedName>
        <fullName evidence="3">Oxidoreductase</fullName>
    </submittedName>
</protein>
<reference evidence="3 4" key="1">
    <citation type="journal article" date="2019" name="Emerg. Microbes Infect.">
        <title>Comprehensive subspecies identification of 175 nontuberculous mycobacteria species based on 7547 genomic profiles.</title>
        <authorList>
            <person name="Matsumoto Y."/>
            <person name="Kinjo T."/>
            <person name="Motooka D."/>
            <person name="Nabeya D."/>
            <person name="Jung N."/>
            <person name="Uechi K."/>
            <person name="Horii T."/>
            <person name="Iida T."/>
            <person name="Fujita J."/>
            <person name="Nakamura S."/>
        </authorList>
    </citation>
    <scope>NUCLEOTIDE SEQUENCE [LARGE SCALE GENOMIC DNA]</scope>
    <source>
        <strain evidence="3 4">JCM 12603</strain>
    </source>
</reference>
<dbReference type="EMBL" id="AP022570">
    <property type="protein sequence ID" value="BBX49594.1"/>
    <property type="molecule type" value="Genomic_DNA"/>
</dbReference>
<feature type="domain" description="NADP-dependent oxidoreductase" evidence="2">
    <location>
        <begin position="34"/>
        <end position="292"/>
    </location>
</feature>
<dbReference type="PANTHER" id="PTHR43625:SF40">
    <property type="entry name" value="ALDO-KETO REDUCTASE YAKC [NADP(+)]"/>
    <property type="match status" value="1"/>
</dbReference>
<dbReference type="PANTHER" id="PTHR43625">
    <property type="entry name" value="AFLATOXIN B1 ALDEHYDE REDUCTASE"/>
    <property type="match status" value="1"/>
</dbReference>
<name>A0A6N4V464_9MYCO</name>
<dbReference type="CDD" id="cd19088">
    <property type="entry name" value="AKR_AKR13B1"/>
    <property type="match status" value="1"/>
</dbReference>
<dbReference type="PRINTS" id="PR00069">
    <property type="entry name" value="ALDKETRDTASE"/>
</dbReference>
<proteinExistence type="predicted"/>
<evidence type="ECO:0000256" key="1">
    <source>
        <dbReference type="ARBA" id="ARBA00023002"/>
    </source>
</evidence>
<dbReference type="Gene3D" id="3.20.20.100">
    <property type="entry name" value="NADP-dependent oxidoreductase domain"/>
    <property type="match status" value="1"/>
</dbReference>
<dbReference type="RefSeq" id="WP_163672469.1">
    <property type="nucleotide sequence ID" value="NZ_AP022570.1"/>
</dbReference>
<dbReference type="InterPro" id="IPR023210">
    <property type="entry name" value="NADP_OxRdtase_dom"/>
</dbReference>